<evidence type="ECO:0000256" key="1">
    <source>
        <dbReference type="SAM" id="MobiDB-lite"/>
    </source>
</evidence>
<evidence type="ECO:0000313" key="2">
    <source>
        <dbReference type="EMBL" id="KAG2203317.1"/>
    </source>
</evidence>
<organism evidence="2 3">
    <name type="scientific">Mucor saturninus</name>
    <dbReference type="NCBI Taxonomy" id="64648"/>
    <lineage>
        <taxon>Eukaryota</taxon>
        <taxon>Fungi</taxon>
        <taxon>Fungi incertae sedis</taxon>
        <taxon>Mucoromycota</taxon>
        <taxon>Mucoromycotina</taxon>
        <taxon>Mucoromycetes</taxon>
        <taxon>Mucorales</taxon>
        <taxon>Mucorineae</taxon>
        <taxon>Mucoraceae</taxon>
        <taxon>Mucor</taxon>
    </lineage>
</organism>
<keyword evidence="3" id="KW-1185">Reference proteome</keyword>
<feature type="region of interest" description="Disordered" evidence="1">
    <location>
        <begin position="1"/>
        <end position="69"/>
    </location>
</feature>
<accession>A0A8H7V2R1</accession>
<gene>
    <name evidence="2" type="ORF">INT47_000237</name>
</gene>
<feature type="compositionally biased region" description="Basic and acidic residues" evidence="1">
    <location>
        <begin position="15"/>
        <end position="24"/>
    </location>
</feature>
<proteinExistence type="predicted"/>
<dbReference type="AlphaFoldDB" id="A0A8H7V2R1"/>
<reference evidence="2" key="1">
    <citation type="submission" date="2020-12" db="EMBL/GenBank/DDBJ databases">
        <title>Metabolic potential, ecology and presence of endohyphal bacteria is reflected in genomic diversity of Mucoromycotina.</title>
        <authorList>
            <person name="Muszewska A."/>
            <person name="Okrasinska A."/>
            <person name="Steczkiewicz K."/>
            <person name="Drgas O."/>
            <person name="Orlowska M."/>
            <person name="Perlinska-Lenart U."/>
            <person name="Aleksandrzak-Piekarczyk T."/>
            <person name="Szatraj K."/>
            <person name="Zielenkiewicz U."/>
            <person name="Pilsyk S."/>
            <person name="Malc E."/>
            <person name="Mieczkowski P."/>
            <person name="Kruszewska J.S."/>
            <person name="Biernat P."/>
            <person name="Pawlowska J."/>
        </authorList>
    </citation>
    <scope>NUCLEOTIDE SEQUENCE</scope>
    <source>
        <strain evidence="2">WA0000017839</strain>
    </source>
</reference>
<sequence>MGNKKRKNPYTSLKQADKAEESHDGQVPLHCPASSSSGNESGPPVIDTSNVADSSDAHPFKKRKINKGSDQIEKEYMDAFEAYKNNRATYKRCPSCDVEMIGTSTQFELSERTTNNCCLNGQQIRYEGRKTRFQYVVETHKIPQHD</sequence>
<dbReference type="Proteomes" id="UP000603453">
    <property type="component" value="Unassembled WGS sequence"/>
</dbReference>
<name>A0A8H7V2R1_9FUNG</name>
<comment type="caution">
    <text evidence="2">The sequence shown here is derived from an EMBL/GenBank/DDBJ whole genome shotgun (WGS) entry which is preliminary data.</text>
</comment>
<dbReference type="EMBL" id="JAEPRD010000053">
    <property type="protein sequence ID" value="KAG2203317.1"/>
    <property type="molecule type" value="Genomic_DNA"/>
</dbReference>
<evidence type="ECO:0000313" key="3">
    <source>
        <dbReference type="Proteomes" id="UP000603453"/>
    </source>
</evidence>
<protein>
    <submittedName>
        <fullName evidence="2">Uncharacterized protein</fullName>
    </submittedName>
</protein>